<evidence type="ECO:0000313" key="3">
    <source>
        <dbReference type="Proteomes" id="UP000439903"/>
    </source>
</evidence>
<organism evidence="2 3">
    <name type="scientific">Gigaspora margarita</name>
    <dbReference type="NCBI Taxonomy" id="4874"/>
    <lineage>
        <taxon>Eukaryota</taxon>
        <taxon>Fungi</taxon>
        <taxon>Fungi incertae sedis</taxon>
        <taxon>Mucoromycota</taxon>
        <taxon>Glomeromycotina</taxon>
        <taxon>Glomeromycetes</taxon>
        <taxon>Diversisporales</taxon>
        <taxon>Gigasporaceae</taxon>
        <taxon>Gigaspora</taxon>
    </lineage>
</organism>
<feature type="region of interest" description="Disordered" evidence="1">
    <location>
        <begin position="301"/>
        <end position="426"/>
    </location>
</feature>
<feature type="region of interest" description="Disordered" evidence="1">
    <location>
        <begin position="1"/>
        <end position="31"/>
    </location>
</feature>
<gene>
    <name evidence="2" type="ORF">F8M41_026080</name>
</gene>
<feature type="compositionally biased region" description="Basic and acidic residues" evidence="1">
    <location>
        <begin position="359"/>
        <end position="371"/>
    </location>
</feature>
<protein>
    <submittedName>
        <fullName evidence="2">Uncharacterized protein</fullName>
    </submittedName>
</protein>
<keyword evidence="3" id="KW-1185">Reference proteome</keyword>
<accession>A0A8H3XJ40</accession>
<proteinExistence type="predicted"/>
<evidence type="ECO:0000256" key="1">
    <source>
        <dbReference type="SAM" id="MobiDB-lite"/>
    </source>
</evidence>
<evidence type="ECO:0000313" key="2">
    <source>
        <dbReference type="EMBL" id="KAF0467107.1"/>
    </source>
</evidence>
<feature type="compositionally biased region" description="Acidic residues" evidence="1">
    <location>
        <begin position="305"/>
        <end position="316"/>
    </location>
</feature>
<dbReference type="AlphaFoldDB" id="A0A8H3XJ40"/>
<name>A0A8H3XJ40_GIGMA</name>
<reference evidence="2 3" key="1">
    <citation type="journal article" date="2019" name="Environ. Microbiol.">
        <title>At the nexus of three kingdoms: the genome of the mycorrhizal fungus Gigaspora margarita provides insights into plant, endobacterial and fungal interactions.</title>
        <authorList>
            <person name="Venice F."/>
            <person name="Ghignone S."/>
            <person name="Salvioli di Fossalunga A."/>
            <person name="Amselem J."/>
            <person name="Novero M."/>
            <person name="Xianan X."/>
            <person name="Sedzielewska Toro K."/>
            <person name="Morin E."/>
            <person name="Lipzen A."/>
            <person name="Grigoriev I.V."/>
            <person name="Henrissat B."/>
            <person name="Martin F.M."/>
            <person name="Bonfante P."/>
        </authorList>
    </citation>
    <scope>NUCLEOTIDE SEQUENCE [LARGE SCALE GENOMIC DNA]</scope>
    <source>
        <strain evidence="2 3">BEG34</strain>
    </source>
</reference>
<comment type="caution">
    <text evidence="2">The sequence shown here is derived from an EMBL/GenBank/DDBJ whole genome shotgun (WGS) entry which is preliminary data.</text>
</comment>
<feature type="compositionally biased region" description="Basic and acidic residues" evidence="1">
    <location>
        <begin position="408"/>
        <end position="426"/>
    </location>
</feature>
<sequence length="426" mass="49070">MFQGMKVAAKKSSKKDSSKKSNRGKASLEETRVSELTQSFLERFDNLGIGGSNTYENSNTSESRTLAKIIENQGAILHQLQELNSKVKRIENRLKEMEEKMDNNFDFTNEKTFKEDTIKGAARILIEKSIYPTEDQIKSEVENYVRANYKDNLRKFTSTQWNSYYMKNFHGPLLEKIRALRGTLTTKIKLSTFFIFENLLEPINNRASLETVLKWKRSEKTKACYRWLFDKVEDSGVTYMVKILTKIWPLEDGSEENVAYAIAVAQAMLNPKYEKITMSNTAIKHKIAKNLDILKHNTGFSLSSSEDETESNEESDNVEKEPVRKQTSEEKREDQEESLDDPKEAEQEPEDNDSNNVEKIYKRPRVETSEIERDDQDNLSNGLNKAENEPENNDSRASSSSSLDDDNDSKKEMDDDSKKETDESDE</sequence>
<dbReference type="Proteomes" id="UP000439903">
    <property type="component" value="Unassembled WGS sequence"/>
</dbReference>
<dbReference type="EMBL" id="WTPW01000959">
    <property type="protein sequence ID" value="KAF0467107.1"/>
    <property type="molecule type" value="Genomic_DNA"/>
</dbReference>
<dbReference type="OrthoDB" id="2408226at2759"/>
<feature type="compositionally biased region" description="Basic and acidic residues" evidence="1">
    <location>
        <begin position="317"/>
        <end position="346"/>
    </location>
</feature>